<dbReference type="GO" id="GO:0003676">
    <property type="term" value="F:nucleic acid binding"/>
    <property type="evidence" value="ECO:0007669"/>
    <property type="project" value="InterPro"/>
</dbReference>
<dbReference type="InterPro" id="IPR036397">
    <property type="entry name" value="RNaseH_sf"/>
</dbReference>
<protein>
    <submittedName>
        <fullName evidence="1">Uncharacterized protein</fullName>
    </submittedName>
</protein>
<gene>
    <name evidence="1" type="ORF">AGOR_G00136490</name>
</gene>
<dbReference type="Gene3D" id="3.30.420.10">
    <property type="entry name" value="Ribonuclease H-like superfamily/Ribonuclease H"/>
    <property type="match status" value="1"/>
</dbReference>
<keyword evidence="2" id="KW-1185">Reference proteome</keyword>
<evidence type="ECO:0000313" key="1">
    <source>
        <dbReference type="EMBL" id="KAI1892724.1"/>
    </source>
</evidence>
<reference evidence="1" key="1">
    <citation type="submission" date="2021-01" db="EMBL/GenBank/DDBJ databases">
        <authorList>
            <person name="Zahm M."/>
            <person name="Roques C."/>
            <person name="Cabau C."/>
            <person name="Klopp C."/>
            <person name="Donnadieu C."/>
            <person name="Jouanno E."/>
            <person name="Lampietro C."/>
            <person name="Louis A."/>
            <person name="Herpin A."/>
            <person name="Echchiki A."/>
            <person name="Berthelot C."/>
            <person name="Parey E."/>
            <person name="Roest-Crollius H."/>
            <person name="Braasch I."/>
            <person name="Postlethwait J."/>
            <person name="Bobe J."/>
            <person name="Montfort J."/>
            <person name="Bouchez O."/>
            <person name="Begum T."/>
            <person name="Mejri S."/>
            <person name="Adams A."/>
            <person name="Chen W.-J."/>
            <person name="Guiguen Y."/>
        </authorList>
    </citation>
    <scope>NUCLEOTIDE SEQUENCE</scope>
    <source>
        <tissue evidence="1">Blood</tissue>
    </source>
</reference>
<evidence type="ECO:0000313" key="2">
    <source>
        <dbReference type="Proteomes" id="UP000829720"/>
    </source>
</evidence>
<dbReference type="Proteomes" id="UP000829720">
    <property type="component" value="Unassembled WGS sequence"/>
</dbReference>
<accession>A0A8T3DAF0</accession>
<dbReference type="AlphaFoldDB" id="A0A8T3DAF0"/>
<name>A0A8T3DAF0_9TELE</name>
<organism evidence="1 2">
    <name type="scientific">Albula goreensis</name>
    <dbReference type="NCBI Taxonomy" id="1534307"/>
    <lineage>
        <taxon>Eukaryota</taxon>
        <taxon>Metazoa</taxon>
        <taxon>Chordata</taxon>
        <taxon>Craniata</taxon>
        <taxon>Vertebrata</taxon>
        <taxon>Euteleostomi</taxon>
        <taxon>Actinopterygii</taxon>
        <taxon>Neopterygii</taxon>
        <taxon>Teleostei</taxon>
        <taxon>Albuliformes</taxon>
        <taxon>Albulidae</taxon>
        <taxon>Albula</taxon>
    </lineage>
</organism>
<dbReference type="EMBL" id="JAERUA010000012">
    <property type="protein sequence ID" value="KAI1892724.1"/>
    <property type="molecule type" value="Genomic_DNA"/>
</dbReference>
<comment type="caution">
    <text evidence="1">The sequence shown here is derived from an EMBL/GenBank/DDBJ whole genome shotgun (WGS) entry which is preliminary data.</text>
</comment>
<proteinExistence type="predicted"/>
<sequence>MMDITLKIEVLLLSAQNRKLSLQWAQAHQNWTVKDWQNVTWSDVSQLLLRHTDGRCGVGIVFLTQFWSINTNQSLLKCHSLFEYCC</sequence>
<dbReference type="OrthoDB" id="10045182at2759"/>